<evidence type="ECO:0000313" key="1">
    <source>
        <dbReference type="EMBL" id="KRT87047.1"/>
    </source>
</evidence>
<proteinExistence type="predicted"/>
<dbReference type="EMBL" id="LECW02000082">
    <property type="protein sequence ID" value="KRT87047.1"/>
    <property type="molecule type" value="Genomic_DNA"/>
</dbReference>
<keyword evidence="4" id="KW-1185">Reference proteome</keyword>
<dbReference type="RefSeq" id="WP_048354171.1">
    <property type="nucleotide sequence ID" value="NZ_JARRTL010000027.1"/>
</dbReference>
<reference evidence="1 3" key="1">
    <citation type="journal article" date="2015" name="Int. J. Syst. Evol. Microbiol.">
        <title>Bacillus glycinifermentans sp. nov., isolated from fermented soybean paste.</title>
        <authorList>
            <person name="Kim S.J."/>
            <person name="Dunlap C.A."/>
            <person name="Kwon S.W."/>
            <person name="Rooney A.P."/>
        </authorList>
    </citation>
    <scope>NUCLEOTIDE SEQUENCE [LARGE SCALE GENOMIC DNA]</scope>
    <source>
        <strain evidence="1 3">GO-13</strain>
    </source>
</reference>
<comment type="caution">
    <text evidence="1">The sequence shown here is derived from an EMBL/GenBank/DDBJ whole genome shotgun (WGS) entry which is preliminary data.</text>
</comment>
<reference evidence="1" key="2">
    <citation type="submission" date="2015-10" db="EMBL/GenBank/DDBJ databases">
        <authorList>
            <person name="Gilbert D.G."/>
        </authorList>
    </citation>
    <scope>NUCLEOTIDE SEQUENCE</scope>
    <source>
        <strain evidence="1">GO-13</strain>
    </source>
</reference>
<dbReference type="Proteomes" id="UP001341297">
    <property type="component" value="Unassembled WGS sequence"/>
</dbReference>
<gene>
    <name evidence="1" type="ORF">AB447_208760</name>
    <name evidence="2" type="ORF">P8828_20300</name>
</gene>
<evidence type="ECO:0000313" key="3">
    <source>
        <dbReference type="Proteomes" id="UP000036168"/>
    </source>
</evidence>
<sequence>MANKELANIDWLQQKAKQLSEATTKLFTDWKNDLTVDDKFVPSETLLEKELAEIIEVEFPLEIRDLIRDTYVSTFLLEKACRMENYFPAIREANKLDEEQLLKRFIRERKEGMYVDSPEKVSPQVLYIIKRRHQTVYSAKERWEELRREKLGDFGVVVEGNEKDDEKTSFDNKIEDLKRVFKETGILPSYKKENRMLYDKNFLFSAVGHYNTTIIGLQRIVSNCIDPALLPTFKKIYDKSEYKMNVIILKQRIREFIEKNQGEQLTIKKVRGGYFLVNHIREYNPEFKDLQPIKVLSHFYHEVREEIKKEKK</sequence>
<organism evidence="1 3">
    <name type="scientific">Bacillus glycinifermentans</name>
    <dbReference type="NCBI Taxonomy" id="1664069"/>
    <lineage>
        <taxon>Bacteria</taxon>
        <taxon>Bacillati</taxon>
        <taxon>Bacillota</taxon>
        <taxon>Bacilli</taxon>
        <taxon>Bacillales</taxon>
        <taxon>Bacillaceae</taxon>
        <taxon>Bacillus</taxon>
    </lineage>
</organism>
<dbReference type="AlphaFoldDB" id="A0A0T6BHX5"/>
<reference evidence="2 4" key="3">
    <citation type="submission" date="2023-03" db="EMBL/GenBank/DDBJ databases">
        <title>Agriculturally important microbes genome sequencing.</title>
        <authorList>
            <person name="Dunlap C."/>
        </authorList>
    </citation>
    <scope>NUCLEOTIDE SEQUENCE [LARGE SCALE GENOMIC DNA]</scope>
    <source>
        <strain evidence="2 4">CBP-3203</strain>
    </source>
</reference>
<dbReference type="Proteomes" id="UP000036168">
    <property type="component" value="Unassembled WGS sequence"/>
</dbReference>
<protein>
    <submittedName>
        <fullName evidence="1">Uncharacterized protein</fullName>
    </submittedName>
</protein>
<name>A0A0T6BHX5_9BACI</name>
<accession>A0A0T6BHX5</accession>
<evidence type="ECO:0000313" key="4">
    <source>
        <dbReference type="Proteomes" id="UP001341297"/>
    </source>
</evidence>
<dbReference type="EMBL" id="JARRTL010000027">
    <property type="protein sequence ID" value="MEC0487098.1"/>
    <property type="molecule type" value="Genomic_DNA"/>
</dbReference>
<evidence type="ECO:0000313" key="2">
    <source>
        <dbReference type="EMBL" id="MEC0487098.1"/>
    </source>
</evidence>